<evidence type="ECO:0000256" key="4">
    <source>
        <dbReference type="ARBA" id="ARBA00022989"/>
    </source>
</evidence>
<dbReference type="EMBL" id="PQXK01000152">
    <property type="protein sequence ID" value="TGO35611.1"/>
    <property type="molecule type" value="Genomic_DNA"/>
</dbReference>
<feature type="transmembrane region" description="Helical" evidence="6">
    <location>
        <begin position="175"/>
        <end position="195"/>
    </location>
</feature>
<proteinExistence type="predicted"/>
<reference evidence="7 8" key="1">
    <citation type="submission" date="2017-12" db="EMBL/GenBank/DDBJ databases">
        <title>Comparative genomics of Botrytis spp.</title>
        <authorList>
            <person name="Valero-Jimenez C.A."/>
            <person name="Tapia P."/>
            <person name="Veloso J."/>
            <person name="Silva-Moreno E."/>
            <person name="Staats M."/>
            <person name="Valdes J.H."/>
            <person name="Van Kan J.A.L."/>
        </authorList>
    </citation>
    <scope>NUCLEOTIDE SEQUENCE [LARGE SCALE GENOMIC DNA]</scope>
    <source>
        <strain evidence="7 8">Bh0001</strain>
    </source>
</reference>
<feature type="transmembrane region" description="Helical" evidence="6">
    <location>
        <begin position="335"/>
        <end position="358"/>
    </location>
</feature>
<keyword evidence="3 6" id="KW-0812">Transmembrane</keyword>
<evidence type="ECO:0000256" key="3">
    <source>
        <dbReference type="ARBA" id="ARBA00022692"/>
    </source>
</evidence>
<dbReference type="PANTHER" id="PTHR45649">
    <property type="entry name" value="AMINO-ACID PERMEASE BAT1"/>
    <property type="match status" value="1"/>
</dbReference>
<feature type="transmembrane region" description="Helical" evidence="6">
    <location>
        <begin position="70"/>
        <end position="94"/>
    </location>
</feature>
<dbReference type="PIRSF" id="PIRSF006060">
    <property type="entry name" value="AA_transporter"/>
    <property type="match status" value="1"/>
</dbReference>
<name>A0A4Z1GMA2_9HELO</name>
<sequence>MDMELQNRKYVTDIASATSLAEDVDETGGTRDERDLIRLEYQPRALRSKRHTSLASTIADGSSGGPAGVIWGYIIVWIGTMSTFIVLSELASMWGKSLLDMTRSLVLTFRQQGTDSSSWVAMLAPDRSKRFLSYITGWMTFAGWQAVTASAAYLIGTLLQSVILMTKSDYVPKPWQSMLFLWAILAFAVVINTVASKTLAHFEGVILVLHILGFFAVLIPLVYLSPHGDTSLFTTFVNEGGWSSQGLSFMIGLPASVFSLIGADSAVHMSEEIKRASIVVPRAMLSGLILNGILGFAMMIAYLFCLGNLDDVLNAQETLGYSFLYVFQTGTGSTAGAAVMGLLVVALGVCSTVGALASSSRMLWSFARDRGVPLWRIWVKLDRRTSIPIYTIAFTTVVSVLLSLIILGSGVAFNNIVNLSIAGLYSSYLICCGLLLWRRLQSPGIKAYNPRTLRVGPDNLHWGPWRISGVLGVLNNAFACVYLFVLWFWAFWPPQTPVAPATMNFSILTFGATVLFAVFWYLVDGRKSYQGPLIEIEL</sequence>
<feature type="transmembrane region" description="Helical" evidence="6">
    <location>
        <begin position="470"/>
        <end position="492"/>
    </location>
</feature>
<gene>
    <name evidence="7" type="ORF">BHYA_0152g00160</name>
</gene>
<dbReference type="InterPro" id="IPR002293">
    <property type="entry name" value="AA/rel_permease1"/>
</dbReference>
<feature type="transmembrane region" description="Helical" evidence="6">
    <location>
        <begin position="246"/>
        <end position="267"/>
    </location>
</feature>
<comment type="caution">
    <text evidence="7">The sequence shown here is derived from an EMBL/GenBank/DDBJ whole genome shotgun (WGS) entry which is preliminary data.</text>
</comment>
<keyword evidence="2" id="KW-0813">Transport</keyword>
<comment type="subcellular location">
    <subcellularLocation>
        <location evidence="1">Membrane</location>
        <topology evidence="1">Multi-pass membrane protein</topology>
    </subcellularLocation>
</comment>
<feature type="transmembrane region" description="Helical" evidence="6">
    <location>
        <begin position="288"/>
        <end position="309"/>
    </location>
</feature>
<protein>
    <recommendedName>
        <fullName evidence="9">Amino acid permease/ SLC12A domain-containing protein</fullName>
    </recommendedName>
</protein>
<evidence type="ECO:0000256" key="5">
    <source>
        <dbReference type="ARBA" id="ARBA00023136"/>
    </source>
</evidence>
<feature type="transmembrane region" description="Helical" evidence="6">
    <location>
        <begin position="207"/>
        <end position="226"/>
    </location>
</feature>
<evidence type="ECO:0008006" key="9">
    <source>
        <dbReference type="Google" id="ProtNLM"/>
    </source>
</evidence>
<keyword evidence="4 6" id="KW-1133">Transmembrane helix</keyword>
<organism evidence="7 8">
    <name type="scientific">Botrytis hyacinthi</name>
    <dbReference type="NCBI Taxonomy" id="278943"/>
    <lineage>
        <taxon>Eukaryota</taxon>
        <taxon>Fungi</taxon>
        <taxon>Dikarya</taxon>
        <taxon>Ascomycota</taxon>
        <taxon>Pezizomycotina</taxon>
        <taxon>Leotiomycetes</taxon>
        <taxon>Helotiales</taxon>
        <taxon>Sclerotiniaceae</taxon>
        <taxon>Botrytis</taxon>
    </lineage>
</organism>
<dbReference type="Pfam" id="PF13520">
    <property type="entry name" value="AA_permease_2"/>
    <property type="match status" value="1"/>
</dbReference>
<evidence type="ECO:0000256" key="1">
    <source>
        <dbReference type="ARBA" id="ARBA00004141"/>
    </source>
</evidence>
<feature type="transmembrane region" description="Helical" evidence="6">
    <location>
        <begin position="389"/>
        <end position="413"/>
    </location>
</feature>
<accession>A0A4Z1GMA2</accession>
<evidence type="ECO:0000313" key="8">
    <source>
        <dbReference type="Proteomes" id="UP000297814"/>
    </source>
</evidence>
<keyword evidence="8" id="KW-1185">Reference proteome</keyword>
<keyword evidence="5 6" id="KW-0472">Membrane</keyword>
<evidence type="ECO:0000256" key="2">
    <source>
        <dbReference type="ARBA" id="ARBA00022448"/>
    </source>
</evidence>
<dbReference type="Proteomes" id="UP000297814">
    <property type="component" value="Unassembled WGS sequence"/>
</dbReference>
<dbReference type="GO" id="GO:0022857">
    <property type="term" value="F:transmembrane transporter activity"/>
    <property type="evidence" value="ECO:0007669"/>
    <property type="project" value="InterPro"/>
</dbReference>
<feature type="transmembrane region" description="Helical" evidence="6">
    <location>
        <begin position="419"/>
        <end position="437"/>
    </location>
</feature>
<dbReference type="Gene3D" id="1.20.1740.10">
    <property type="entry name" value="Amino acid/polyamine transporter I"/>
    <property type="match status" value="1"/>
</dbReference>
<dbReference type="AlphaFoldDB" id="A0A4Z1GMA2"/>
<feature type="transmembrane region" description="Helical" evidence="6">
    <location>
        <begin position="504"/>
        <end position="523"/>
    </location>
</feature>
<evidence type="ECO:0000313" key="7">
    <source>
        <dbReference type="EMBL" id="TGO35611.1"/>
    </source>
</evidence>
<feature type="transmembrane region" description="Helical" evidence="6">
    <location>
        <begin position="131"/>
        <end position="155"/>
    </location>
</feature>
<dbReference type="GO" id="GO:0016020">
    <property type="term" value="C:membrane"/>
    <property type="evidence" value="ECO:0007669"/>
    <property type="project" value="UniProtKB-SubCell"/>
</dbReference>
<evidence type="ECO:0000256" key="6">
    <source>
        <dbReference type="SAM" id="Phobius"/>
    </source>
</evidence>
<dbReference type="PANTHER" id="PTHR45649:SF1">
    <property type="entry name" value="TRANSPORTER, PUTATIVE (EUROFUNG)-RELATED"/>
    <property type="match status" value="1"/>
</dbReference>